<keyword evidence="2" id="KW-0328">Glycosyltransferase</keyword>
<dbReference type="InterPro" id="IPR028098">
    <property type="entry name" value="Glyco_trans_4-like_N"/>
</dbReference>
<sequence>MRIAYLLSWELGKQDGVTKKVLAQTSEWIKLGHEVTVFCVCKNDSLPNTSVPIIPFKREPASTILKEYFSLKKAHKKVKAALAAFKPDIIYHRAEIPQSALGEIIAKFPTVMEMNTNDMSELRELAKKNLKGKVRFLYYSLIRDRYLGRASGFCCVTNEIGNLSSIKKYKKPIAVIPNTIRTSNYAPAPTQTKAEAPKLLFMGSPDQSWHGTDKILELASKTINDLQFELVGPSKPNYKTPQNINFHGFLKQAEYENIVKSCDVGICTLALHRNNMHEASPLKTREYLAYGLPIILGYKDTAFMEQSPEWVLQLDNTEDNVESNLEEIKAFCFKNKGVRLKNEQVKKYIDVSVYEKKRLAFLESVVLKKK</sequence>
<evidence type="ECO:0000259" key="1">
    <source>
        <dbReference type="Pfam" id="PF13439"/>
    </source>
</evidence>
<dbReference type="PANTHER" id="PTHR45947">
    <property type="entry name" value="SULFOQUINOVOSYL TRANSFERASE SQD2"/>
    <property type="match status" value="1"/>
</dbReference>
<feature type="domain" description="Glycosyltransferase subfamily 4-like N-terminal" evidence="1">
    <location>
        <begin position="16"/>
        <end position="183"/>
    </location>
</feature>
<dbReference type="EMBL" id="JBHSYQ010000015">
    <property type="protein sequence ID" value="MFC6999325.1"/>
    <property type="molecule type" value="Genomic_DNA"/>
</dbReference>
<keyword evidence="3" id="KW-1185">Reference proteome</keyword>
<comment type="caution">
    <text evidence="2">The sequence shown here is derived from an EMBL/GenBank/DDBJ whole genome shotgun (WGS) entry which is preliminary data.</text>
</comment>
<organism evidence="2 3">
    <name type="scientific">Rufibacter roseus</name>
    <dbReference type="NCBI Taxonomy" id="1567108"/>
    <lineage>
        <taxon>Bacteria</taxon>
        <taxon>Pseudomonadati</taxon>
        <taxon>Bacteroidota</taxon>
        <taxon>Cytophagia</taxon>
        <taxon>Cytophagales</taxon>
        <taxon>Hymenobacteraceae</taxon>
        <taxon>Rufibacter</taxon>
    </lineage>
</organism>
<dbReference type="EC" id="2.4.-.-" evidence="2"/>
<dbReference type="Gene3D" id="3.40.50.2000">
    <property type="entry name" value="Glycogen Phosphorylase B"/>
    <property type="match status" value="2"/>
</dbReference>
<dbReference type="Pfam" id="PF13439">
    <property type="entry name" value="Glyco_transf_4"/>
    <property type="match status" value="1"/>
</dbReference>
<evidence type="ECO:0000313" key="2">
    <source>
        <dbReference type="EMBL" id="MFC6999325.1"/>
    </source>
</evidence>
<keyword evidence="2" id="KW-0808">Transferase</keyword>
<dbReference type="RefSeq" id="WP_066616186.1">
    <property type="nucleotide sequence ID" value="NZ_JBHSYQ010000015.1"/>
</dbReference>
<gene>
    <name evidence="2" type="ORF">ACFQHR_16940</name>
</gene>
<dbReference type="InterPro" id="IPR050194">
    <property type="entry name" value="Glycosyltransferase_grp1"/>
</dbReference>
<dbReference type="Proteomes" id="UP001596405">
    <property type="component" value="Unassembled WGS sequence"/>
</dbReference>
<dbReference type="GO" id="GO:0016757">
    <property type="term" value="F:glycosyltransferase activity"/>
    <property type="evidence" value="ECO:0007669"/>
    <property type="project" value="UniProtKB-KW"/>
</dbReference>
<evidence type="ECO:0000313" key="3">
    <source>
        <dbReference type="Proteomes" id="UP001596405"/>
    </source>
</evidence>
<dbReference type="SUPFAM" id="SSF53756">
    <property type="entry name" value="UDP-Glycosyltransferase/glycogen phosphorylase"/>
    <property type="match status" value="1"/>
</dbReference>
<proteinExistence type="predicted"/>
<accession>A0ABW2DNS0</accession>
<reference evidence="3" key="1">
    <citation type="journal article" date="2019" name="Int. J. Syst. Evol. Microbiol.">
        <title>The Global Catalogue of Microorganisms (GCM) 10K type strain sequencing project: providing services to taxonomists for standard genome sequencing and annotation.</title>
        <authorList>
            <consortium name="The Broad Institute Genomics Platform"/>
            <consortium name="The Broad Institute Genome Sequencing Center for Infectious Disease"/>
            <person name="Wu L."/>
            <person name="Ma J."/>
        </authorList>
    </citation>
    <scope>NUCLEOTIDE SEQUENCE [LARGE SCALE GENOMIC DNA]</scope>
    <source>
        <strain evidence="3">CGMCC 4.7393</strain>
    </source>
</reference>
<name>A0ABW2DNS0_9BACT</name>
<protein>
    <submittedName>
        <fullName evidence="2">Glycosyltransferase</fullName>
        <ecNumber evidence="2">2.4.-.-</ecNumber>
    </submittedName>
</protein>
<dbReference type="PANTHER" id="PTHR45947:SF3">
    <property type="entry name" value="SULFOQUINOVOSYL TRANSFERASE SQD2"/>
    <property type="match status" value="1"/>
</dbReference>